<dbReference type="Proteomes" id="UP000557717">
    <property type="component" value="Unassembled WGS sequence"/>
</dbReference>
<comment type="caution">
    <text evidence="2">The sequence shown here is derived from an EMBL/GenBank/DDBJ whole genome shotgun (WGS) entry which is preliminary data.</text>
</comment>
<keyword evidence="3" id="KW-1185">Reference proteome</keyword>
<evidence type="ECO:0000313" key="2">
    <source>
        <dbReference type="EMBL" id="MBB5350402.1"/>
    </source>
</evidence>
<evidence type="ECO:0000256" key="1">
    <source>
        <dbReference type="SAM" id="Phobius"/>
    </source>
</evidence>
<sequence>MKKTDELHARPALIPWVIALLLCVGWSALGLGHAESADPGPNEVGISQASPDVGVQGHLPLRPVLVRDIPSVGFARVELPCIWLPVEERTELPPFHLLRRNLKSREPPLA</sequence>
<dbReference type="EMBL" id="JACHFD010000002">
    <property type="protein sequence ID" value="MBB5350402.1"/>
    <property type="molecule type" value="Genomic_DNA"/>
</dbReference>
<reference evidence="2 3" key="1">
    <citation type="submission" date="2020-08" db="EMBL/GenBank/DDBJ databases">
        <title>Genomic Encyclopedia of Type Strains, Phase IV (KMG-IV): sequencing the most valuable type-strain genomes for metagenomic binning, comparative biology and taxonomic classification.</title>
        <authorList>
            <person name="Goeker M."/>
        </authorList>
    </citation>
    <scope>NUCLEOTIDE SEQUENCE [LARGE SCALE GENOMIC DNA]</scope>
    <source>
        <strain evidence="2 3">YC6886</strain>
    </source>
</reference>
<proteinExistence type="predicted"/>
<feature type="transmembrane region" description="Helical" evidence="1">
    <location>
        <begin position="12"/>
        <end position="32"/>
    </location>
</feature>
<dbReference type="RefSeq" id="WP_184015662.1">
    <property type="nucleotide sequence ID" value="NZ_JACHFD010000002.1"/>
</dbReference>
<keyword evidence="1" id="KW-0812">Transmembrane</keyword>
<accession>A0A840UX97</accession>
<gene>
    <name evidence="2" type="ORF">HNR46_000626</name>
</gene>
<dbReference type="AlphaFoldDB" id="A0A840UX97"/>
<name>A0A840UX97_9BACT</name>
<keyword evidence="1" id="KW-1133">Transmembrane helix</keyword>
<keyword evidence="1" id="KW-0472">Membrane</keyword>
<evidence type="ECO:0000313" key="3">
    <source>
        <dbReference type="Proteomes" id="UP000557717"/>
    </source>
</evidence>
<protein>
    <submittedName>
        <fullName evidence="2">Uncharacterized protein</fullName>
    </submittedName>
</protein>
<organism evidence="2 3">
    <name type="scientific">Haloferula luteola</name>
    <dbReference type="NCBI Taxonomy" id="595692"/>
    <lineage>
        <taxon>Bacteria</taxon>
        <taxon>Pseudomonadati</taxon>
        <taxon>Verrucomicrobiota</taxon>
        <taxon>Verrucomicrobiia</taxon>
        <taxon>Verrucomicrobiales</taxon>
        <taxon>Verrucomicrobiaceae</taxon>
        <taxon>Haloferula</taxon>
    </lineage>
</organism>